<evidence type="ECO:0000313" key="1">
    <source>
        <dbReference type="EMBL" id="MBO2989298.1"/>
    </source>
</evidence>
<protein>
    <submittedName>
        <fullName evidence="1">DUF2993 domain-containing protein</fullName>
    </submittedName>
</protein>
<keyword evidence="2" id="KW-1185">Reference proteome</keyword>
<dbReference type="Pfam" id="PF11209">
    <property type="entry name" value="LmeA"/>
    <property type="match status" value="1"/>
</dbReference>
<reference evidence="1" key="1">
    <citation type="submission" date="2021-03" db="EMBL/GenBank/DDBJ databases">
        <title>Leucobacter chromiisoli sp. nov., isolated from chromium-containing soil of chemical plant.</title>
        <authorList>
            <person name="Xu Z."/>
        </authorList>
    </citation>
    <scope>NUCLEOTIDE SEQUENCE</scope>
    <source>
        <strain evidence="1">K 70/01</strain>
    </source>
</reference>
<dbReference type="AlphaFoldDB" id="A0A939QDR9"/>
<dbReference type="InterPro" id="IPR021373">
    <property type="entry name" value="DUF2993"/>
</dbReference>
<evidence type="ECO:0000313" key="2">
    <source>
        <dbReference type="Proteomes" id="UP000668403"/>
    </source>
</evidence>
<dbReference type="Proteomes" id="UP000668403">
    <property type="component" value="Unassembled WGS sequence"/>
</dbReference>
<dbReference type="RefSeq" id="WP_208237420.1">
    <property type="nucleotide sequence ID" value="NZ_BAAAQU010000001.1"/>
</dbReference>
<organism evidence="1 2">
    <name type="scientific">Leucobacter tardus</name>
    <dbReference type="NCBI Taxonomy" id="501483"/>
    <lineage>
        <taxon>Bacteria</taxon>
        <taxon>Bacillati</taxon>
        <taxon>Actinomycetota</taxon>
        <taxon>Actinomycetes</taxon>
        <taxon>Micrococcales</taxon>
        <taxon>Microbacteriaceae</taxon>
        <taxon>Leucobacter</taxon>
    </lineage>
</organism>
<name>A0A939QDR9_9MICO</name>
<accession>A0A939QDR9</accession>
<dbReference type="EMBL" id="JAGFBF010000002">
    <property type="protein sequence ID" value="MBO2989298.1"/>
    <property type="molecule type" value="Genomic_DNA"/>
</dbReference>
<proteinExistence type="predicted"/>
<comment type="caution">
    <text evidence="1">The sequence shown here is derived from an EMBL/GenBank/DDBJ whole genome shotgun (WGS) entry which is preliminary data.</text>
</comment>
<gene>
    <name evidence="1" type="ORF">J4H85_04715</name>
</gene>
<sequence>MRALVRILGVVVALAVLAGAAEVALRLIIPNVIANAVREQVGLSEDHPVDVSLGGSALLHAVTGRVGDVTIGVDDLPLPGGIVVNARLHADSAPFDPSSGDLRGGTGALTVTGDQLPGVVSALTRGVAESGEVRDGELVVGRDVSVFGFTVPVSLGLELGVANGDVQLTPTQVSASGLDLSSEQIAGAAAPVLGDLLETHTVCIADELPRGVTLTGIDLSTTGSATLQADLSPGILSDPSEQDPGVCE</sequence>